<dbReference type="Pfam" id="PF05359">
    <property type="entry name" value="DUF748"/>
    <property type="match status" value="2"/>
</dbReference>
<evidence type="ECO:0000313" key="2">
    <source>
        <dbReference type="EMBL" id="MDP9902657.1"/>
    </source>
</evidence>
<comment type="caution">
    <text evidence="2">The sequence shown here is derived from an EMBL/GenBank/DDBJ whole genome shotgun (WGS) entry which is preliminary data.</text>
</comment>
<accession>A0ABT9SGW3</accession>
<dbReference type="InterPro" id="IPR036737">
    <property type="entry name" value="OmpA-like_sf"/>
</dbReference>
<dbReference type="Gene3D" id="3.30.1330.60">
    <property type="entry name" value="OmpA-like domain"/>
    <property type="match status" value="1"/>
</dbReference>
<feature type="region of interest" description="Disordered" evidence="1">
    <location>
        <begin position="523"/>
        <end position="542"/>
    </location>
</feature>
<gene>
    <name evidence="2" type="ORF">J2W36_004934</name>
</gene>
<protein>
    <submittedName>
        <fullName evidence="2">Flagellar motor protein MotB</fullName>
    </submittedName>
</protein>
<dbReference type="PANTHER" id="PTHR30441:SF8">
    <property type="entry name" value="DUF748 DOMAIN-CONTAINING PROTEIN"/>
    <property type="match status" value="1"/>
</dbReference>
<feature type="region of interest" description="Disordered" evidence="1">
    <location>
        <begin position="301"/>
        <end position="327"/>
    </location>
</feature>
<dbReference type="InterPro" id="IPR052894">
    <property type="entry name" value="AsmA-related"/>
</dbReference>
<organism evidence="2 3">
    <name type="scientific">Variovorax ginsengisoli</name>
    <dbReference type="NCBI Taxonomy" id="363844"/>
    <lineage>
        <taxon>Bacteria</taxon>
        <taxon>Pseudomonadati</taxon>
        <taxon>Pseudomonadota</taxon>
        <taxon>Betaproteobacteria</taxon>
        <taxon>Burkholderiales</taxon>
        <taxon>Comamonadaceae</taxon>
        <taxon>Variovorax</taxon>
    </lineage>
</organism>
<evidence type="ECO:0000313" key="3">
    <source>
        <dbReference type="Proteomes" id="UP001226867"/>
    </source>
</evidence>
<dbReference type="PANTHER" id="PTHR30441">
    <property type="entry name" value="DUF748 DOMAIN-CONTAINING PROTEIN"/>
    <property type="match status" value="1"/>
</dbReference>
<dbReference type="Proteomes" id="UP001226867">
    <property type="component" value="Unassembled WGS sequence"/>
</dbReference>
<evidence type="ECO:0000256" key="1">
    <source>
        <dbReference type="SAM" id="MobiDB-lite"/>
    </source>
</evidence>
<reference evidence="2 3" key="1">
    <citation type="submission" date="2023-07" db="EMBL/GenBank/DDBJ databases">
        <title>Sorghum-associated microbial communities from plants grown in Nebraska, USA.</title>
        <authorList>
            <person name="Schachtman D."/>
        </authorList>
    </citation>
    <scope>NUCLEOTIDE SEQUENCE [LARGE SCALE GENOMIC DNA]</scope>
    <source>
        <strain evidence="2 3">DS1607</strain>
    </source>
</reference>
<keyword evidence="3" id="KW-1185">Reference proteome</keyword>
<feature type="compositionally biased region" description="Low complexity" evidence="1">
    <location>
        <begin position="783"/>
        <end position="795"/>
    </location>
</feature>
<proteinExistence type="predicted"/>
<keyword evidence="2" id="KW-0282">Flagellum</keyword>
<keyword evidence="2" id="KW-0969">Cilium</keyword>
<feature type="compositionally biased region" description="Basic and acidic residues" evidence="1">
    <location>
        <begin position="773"/>
        <end position="782"/>
    </location>
</feature>
<feature type="region of interest" description="Disordered" evidence="1">
    <location>
        <begin position="766"/>
        <end position="798"/>
    </location>
</feature>
<name>A0ABT9SGW3_9BURK</name>
<feature type="compositionally biased region" description="Polar residues" evidence="1">
    <location>
        <begin position="532"/>
        <end position="541"/>
    </location>
</feature>
<keyword evidence="2" id="KW-0966">Cell projection</keyword>
<dbReference type="InterPro" id="IPR008023">
    <property type="entry name" value="DUF748"/>
</dbReference>
<dbReference type="EMBL" id="JAUSRO010000020">
    <property type="protein sequence ID" value="MDP9902657.1"/>
    <property type="molecule type" value="Genomic_DNA"/>
</dbReference>
<sequence>MATAKLGRQVTVGKVDFKPWTLELALNDLRIASADGSSAQVTVQRIYADAELQSVLRLAPVVDAVQVTAPVVRLTRRADGSLDIDDVLARLASPPDAPKSEMPRFALYNIALSGGSIDFDDQTVKSKQELRDLVVNVPFLSNLASKRDVTTEPKLAFKLNGSAFDSTAVTTPFATNRKTAAQLNFKGLDLAPYLGYLPGGLPARLQAGTLDAELQLDFEQTTTTGLKVTGQIQAHGVKVADGRSRELLAFDSLQVDLADVRPLEGVIHLGEVVLGAPNLTVARDAAGALNLLAVDKATGEASKPQPAAGAVRAPSAPSASGTKAVDAAPARPAMRVQIDKVALHGGEIGWRDATTRPAAAVDFKQLGIEATGVAWPLDKPAQFTGAMTIAGAPFKFKGDATDRLVNVQTDVSGLPLSLAAPYLAQSLEPRLDGKLSGQIDVAWAAPASLRFKARKLSAQDLALTKEKTALASVGRFELVDAEVDMTRHTLAIAALTATNPKFSVERDKDRRWMFEHWLRTSGTPTAAAGNAPSGTTDTTAPNAKPWQLTIGSLGIDNGALAFADNASGTPVAVQVTALQLRAEKLAPQTSAVSPVQMSGRIGAGRAEPGRFDYKGNLVLQPVSAEGRLEVSAFPAHAFKAYYADALNIDIRRAYAGYKGTVRVAMAPAGLNLKLAGDTSLEDFRANSASLTQSDAPGLERANNQLLSWKVLALRGLQVGMTPGAPLSLDVRETTLTDFFARVIVEPTGRINLQSLTKKSAQAAAAEPVAGKEVVTERKRDGETTTTATVAPDPAAKNGPAAVMNFGPMSLVNGRIDFTDQFVKPNYSADLSELNGKLSAFSSQPTQGQSQLADLELRGKAQQTAALDIAGKINPLVNPLELDITAKMRDLDLAPLTPYSVRYAGHGIERGKLSMDVNYKITPDGRLSATNKLVLNQLRFGEEVKDAPNSLPVKLAVALLADRNGVIDVELPISGSLNDPQFSIGSLIFKALGNLIVKAVTAPFSLLTGGFGGGGPGESGAIAFNPGSAALSPEATQNLSKVAKALTERPALQLTVVGTSSLEQERDAYRRQRLRDLTQSEKRRVALRGGQAATADVAPVTDAEYPALLEAVYKRADIAKPRNLIGLAKDLPAAQMEQLLMASIPVDDDAMRQLAVQRAAAVRDDLLQQQVPGAQLFLGAVRTNASGADWKPSAELNLATR</sequence>